<accession>A0A7D5D988</accession>
<name>A0A7D5D988_9PSED</name>
<sequence>MSVEISFDHELAVASIQLAGWAPELVDHVGRYFDIQEGMIRLDYAHLSGEEASASLFWSDWTSNERQQLEFELNAAAQEGPIATSLVLLGRGKSGIKNSSSILDQNTYQSAMEAFRKDMLNTESQGLRAIILAEIAPRLRWTKHLLGTSSKDRASFLKDRQLMSALVSRTSKDDCIAALKLVITENSRENWAFEQLAALHSEHLLDQLTDFFNNPSNNPHGLDRHFLCSLYANSLMIQNDRRACELVLDQVNPIVFSQLIQHCHTLAADDVRKLFLDWRAQSKAGKKDDFREPVAKACLTLAKLLNGPLPSDLALAAAWHGFVEPNQSSQQSVIESLKELPTGMWDQGSLWSQLGPAAREAWRHDLFGHVIGRQELAQGLLSFSCLWLPQEAFAEVEPVLLQLIADHDHLTFATELARTGPRQVQLRAKGLVRQKLEVLDFEVPQGQSEDATAMPSLNATTWLCDPSVERVIHKALSRAEEEFCSEYSATWGEDEEAHTARLLSLTQVAVGNASRQLHQLSSMTRSKYPSLSVAVRQPSKREEGAVTHAGAPLGADVLFLTRIMDNGKPVIQRATLVQVKKRFGTASGKGFSSKIGIDLEQCQNMLTQTEHAYYLIATPASTPSVLWVAPARLVRNLTQLGTSKTSVDAAQVRDASCSFADFFLYSLVGLWAGDEHEEVVALAHGDPRLGRTPRYIVEIEIRRQPND</sequence>
<reference evidence="1 2" key="1">
    <citation type="submission" date="2020-06" db="EMBL/GenBank/DDBJ databases">
        <title>Pseudomonas eucalypticola sp. nov., an endophyte of Eucalyptus dunnii leaves with biocontrol ability of eucalyptus leaf blight.</title>
        <authorList>
            <person name="Liu Y."/>
            <person name="Song Z."/>
            <person name="Zeng H."/>
            <person name="Lu M."/>
            <person name="Wang X."/>
            <person name="Lian X."/>
            <person name="Zhang Q."/>
        </authorList>
    </citation>
    <scope>NUCLEOTIDE SEQUENCE [LARGE SCALE GENOMIC DNA]</scope>
    <source>
        <strain evidence="1 2">NP-1</strain>
    </source>
</reference>
<dbReference type="Proteomes" id="UP000509568">
    <property type="component" value="Chromosome"/>
</dbReference>
<dbReference type="EMBL" id="CP056030">
    <property type="protein sequence ID" value="QKZ06040.1"/>
    <property type="molecule type" value="Genomic_DNA"/>
</dbReference>
<gene>
    <name evidence="1" type="ORF">HWQ56_20530</name>
</gene>
<dbReference type="RefSeq" id="WP_176571644.1">
    <property type="nucleotide sequence ID" value="NZ_CP056030.1"/>
</dbReference>
<evidence type="ECO:0000313" key="1">
    <source>
        <dbReference type="EMBL" id="QKZ06040.1"/>
    </source>
</evidence>
<evidence type="ECO:0000313" key="2">
    <source>
        <dbReference type="Proteomes" id="UP000509568"/>
    </source>
</evidence>
<proteinExistence type="predicted"/>
<dbReference type="KEGG" id="pez:HWQ56_20530"/>
<keyword evidence="2" id="KW-1185">Reference proteome</keyword>
<dbReference type="AlphaFoldDB" id="A0A7D5D988"/>
<organism evidence="1 2">
    <name type="scientific">Pseudomonas eucalypticola</name>
    <dbReference type="NCBI Taxonomy" id="2599595"/>
    <lineage>
        <taxon>Bacteria</taxon>
        <taxon>Pseudomonadati</taxon>
        <taxon>Pseudomonadota</taxon>
        <taxon>Gammaproteobacteria</taxon>
        <taxon>Pseudomonadales</taxon>
        <taxon>Pseudomonadaceae</taxon>
        <taxon>Pseudomonas</taxon>
    </lineage>
</organism>
<protein>
    <submittedName>
        <fullName evidence="1">Uncharacterized protein</fullName>
    </submittedName>
</protein>